<comment type="caution">
    <text evidence="2">The sequence shown here is derived from an EMBL/GenBank/DDBJ whole genome shotgun (WGS) entry which is preliminary data.</text>
</comment>
<gene>
    <name evidence="2" type="ORF">GN244_ATG01145</name>
</gene>
<dbReference type="Proteomes" id="UP000602510">
    <property type="component" value="Unassembled WGS sequence"/>
</dbReference>
<feature type="region of interest" description="Disordered" evidence="1">
    <location>
        <begin position="215"/>
        <end position="234"/>
    </location>
</feature>
<dbReference type="AlphaFoldDB" id="A0A833WQ55"/>
<accession>A0A833WQ55</accession>
<feature type="compositionally biased region" description="Low complexity" evidence="1">
    <location>
        <begin position="1"/>
        <end position="13"/>
    </location>
</feature>
<protein>
    <submittedName>
        <fullName evidence="2">Uncharacterized protein</fullName>
    </submittedName>
</protein>
<feature type="compositionally biased region" description="Basic and acidic residues" evidence="1">
    <location>
        <begin position="179"/>
        <end position="190"/>
    </location>
</feature>
<keyword evidence="3" id="KW-1185">Reference proteome</keyword>
<evidence type="ECO:0000313" key="3">
    <source>
        <dbReference type="Proteomes" id="UP000602510"/>
    </source>
</evidence>
<sequence>MATTTDIEAATETMVTRTPGDRDDDDSGLAAATRADVAPDEQVTPTAEMHELETSTARADEHVTAAAKNEDVAVAVAVVDSATGARQPVRVTGSKLGKARGTGDPSATTDAARPFTRAARRQLEAAQRLAETQQSEAPGPDAEDVTAADAGATRPEPVGRQLTGGGVAARSATEPTTVRTKEGERQLDGHEELNDAGEARLHEGVVSRLPAISATRGANGAARRAGEAESGGGLAMRPKRHYVRFQLTADQERAAAAKSDANARRMTTSETQVTATAAAANDGQAVRPRQVELAAVTARRRCMSTAKHQDERGADVPRAGRASTTMATCSSDTEEPVFPIRGPDGVQSAQQWLNAASAALKARKRGTATESASATSGGGG</sequence>
<organism evidence="2 3">
    <name type="scientific">Phytophthora infestans</name>
    <name type="common">Potato late blight agent</name>
    <name type="synonym">Botrytis infestans</name>
    <dbReference type="NCBI Taxonomy" id="4787"/>
    <lineage>
        <taxon>Eukaryota</taxon>
        <taxon>Sar</taxon>
        <taxon>Stramenopiles</taxon>
        <taxon>Oomycota</taxon>
        <taxon>Peronosporomycetes</taxon>
        <taxon>Peronosporales</taxon>
        <taxon>Peronosporaceae</taxon>
        <taxon>Phytophthora</taxon>
    </lineage>
</organism>
<feature type="compositionally biased region" description="Low complexity" evidence="1">
    <location>
        <begin position="368"/>
        <end position="380"/>
    </location>
</feature>
<feature type="region of interest" description="Disordered" evidence="1">
    <location>
        <begin position="361"/>
        <end position="380"/>
    </location>
</feature>
<dbReference type="EMBL" id="WSZM01000016">
    <property type="protein sequence ID" value="KAF4046400.1"/>
    <property type="molecule type" value="Genomic_DNA"/>
</dbReference>
<evidence type="ECO:0000313" key="2">
    <source>
        <dbReference type="EMBL" id="KAF4046400.1"/>
    </source>
</evidence>
<feature type="region of interest" description="Disordered" evidence="1">
    <location>
        <begin position="304"/>
        <end position="345"/>
    </location>
</feature>
<proteinExistence type="predicted"/>
<feature type="region of interest" description="Disordered" evidence="1">
    <location>
        <begin position="1"/>
        <end position="44"/>
    </location>
</feature>
<evidence type="ECO:0000256" key="1">
    <source>
        <dbReference type="SAM" id="MobiDB-lite"/>
    </source>
</evidence>
<name>A0A833WQ55_PHYIN</name>
<feature type="compositionally biased region" description="Polar residues" evidence="1">
    <location>
        <begin position="322"/>
        <end position="331"/>
    </location>
</feature>
<feature type="region of interest" description="Disordered" evidence="1">
    <location>
        <begin position="81"/>
        <end position="190"/>
    </location>
</feature>
<reference evidence="2" key="1">
    <citation type="submission" date="2020-04" db="EMBL/GenBank/DDBJ databases">
        <title>Hybrid Assembly of Korean Phytophthora infestans isolates.</title>
        <authorList>
            <person name="Prokchorchik M."/>
            <person name="Lee Y."/>
            <person name="Seo J."/>
            <person name="Cho J.-H."/>
            <person name="Park Y.-E."/>
            <person name="Jang D.-C."/>
            <person name="Im J.-S."/>
            <person name="Choi J.-G."/>
            <person name="Park H.-J."/>
            <person name="Lee G.-B."/>
            <person name="Lee Y.-G."/>
            <person name="Hong S.-Y."/>
            <person name="Cho K."/>
            <person name="Sohn K.H."/>
        </authorList>
    </citation>
    <scope>NUCLEOTIDE SEQUENCE</scope>
    <source>
        <strain evidence="2">KR_1_A1</strain>
    </source>
</reference>